<dbReference type="Pfam" id="PF04679">
    <property type="entry name" value="DNA_ligase_A_C"/>
    <property type="match status" value="1"/>
</dbReference>
<protein>
    <recommendedName>
        <fullName evidence="2">DNA ligase (ATP)</fullName>
        <ecNumber evidence="2">6.5.1.1</ecNumber>
    </recommendedName>
</protein>
<name>A0ABT4GNZ8_9BACL</name>
<dbReference type="PROSITE" id="PS50160">
    <property type="entry name" value="DNA_LIGASE_A3"/>
    <property type="match status" value="1"/>
</dbReference>
<dbReference type="CDD" id="cd07906">
    <property type="entry name" value="Adenylation_DNA_ligase_LigD_LigC"/>
    <property type="match status" value="1"/>
</dbReference>
<dbReference type="InterPro" id="IPR012340">
    <property type="entry name" value="NA-bd_OB-fold"/>
</dbReference>
<dbReference type="SUPFAM" id="SSF56091">
    <property type="entry name" value="DNA ligase/mRNA capping enzyme, catalytic domain"/>
    <property type="match status" value="1"/>
</dbReference>
<evidence type="ECO:0000259" key="5">
    <source>
        <dbReference type="PROSITE" id="PS50160"/>
    </source>
</evidence>
<dbReference type="Gene3D" id="2.40.50.140">
    <property type="entry name" value="Nucleic acid-binding proteins"/>
    <property type="match status" value="1"/>
</dbReference>
<dbReference type="InterPro" id="IPR016059">
    <property type="entry name" value="DNA_ligase_ATP-dep_CS"/>
</dbReference>
<evidence type="ECO:0000313" key="6">
    <source>
        <dbReference type="EMBL" id="MCY9697939.1"/>
    </source>
</evidence>
<evidence type="ECO:0000256" key="4">
    <source>
        <dbReference type="ARBA" id="ARBA00034003"/>
    </source>
</evidence>
<evidence type="ECO:0000256" key="2">
    <source>
        <dbReference type="ARBA" id="ARBA00012727"/>
    </source>
</evidence>
<keyword evidence="7" id="KW-1185">Reference proteome</keyword>
<evidence type="ECO:0000256" key="3">
    <source>
        <dbReference type="ARBA" id="ARBA00022598"/>
    </source>
</evidence>
<organism evidence="6 7">
    <name type="scientific">Paenibacillus alginolyticus</name>
    <dbReference type="NCBI Taxonomy" id="59839"/>
    <lineage>
        <taxon>Bacteria</taxon>
        <taxon>Bacillati</taxon>
        <taxon>Bacillota</taxon>
        <taxon>Bacilli</taxon>
        <taxon>Bacillales</taxon>
        <taxon>Paenibacillaceae</taxon>
        <taxon>Paenibacillus</taxon>
    </lineage>
</organism>
<gene>
    <name evidence="6" type="ORF">M5X19_34545</name>
</gene>
<accession>A0ABT4GNZ8</accession>
<dbReference type="CDD" id="cd07971">
    <property type="entry name" value="OBF_DNA_ligase_LigD"/>
    <property type="match status" value="1"/>
</dbReference>
<dbReference type="SUPFAM" id="SSF50249">
    <property type="entry name" value="Nucleic acid-binding proteins"/>
    <property type="match status" value="1"/>
</dbReference>
<dbReference type="PANTHER" id="PTHR45674:SF4">
    <property type="entry name" value="DNA LIGASE 1"/>
    <property type="match status" value="1"/>
</dbReference>
<evidence type="ECO:0000313" key="7">
    <source>
        <dbReference type="Proteomes" id="UP001527099"/>
    </source>
</evidence>
<dbReference type="RefSeq" id="WP_268618488.1">
    <property type="nucleotide sequence ID" value="NZ_JAMDMX010000176.1"/>
</dbReference>
<dbReference type="InterPro" id="IPR012309">
    <property type="entry name" value="DNA_ligase_ATP-dep_C"/>
</dbReference>
<proteinExistence type="inferred from homology"/>
<dbReference type="Gene3D" id="3.30.470.30">
    <property type="entry name" value="DNA ligase/mRNA capping enzyme"/>
    <property type="match status" value="1"/>
</dbReference>
<reference evidence="6 7" key="1">
    <citation type="submission" date="2022-05" db="EMBL/GenBank/DDBJ databases">
        <title>Genome Sequencing of Bee-Associated Microbes.</title>
        <authorList>
            <person name="Dunlap C."/>
        </authorList>
    </citation>
    <scope>NUCLEOTIDE SEQUENCE [LARGE SCALE GENOMIC DNA]</scope>
    <source>
        <strain evidence="6 7">NRRL B-14421</strain>
    </source>
</reference>
<dbReference type="EMBL" id="JAMDMX010000176">
    <property type="protein sequence ID" value="MCY9697939.1"/>
    <property type="molecule type" value="Genomic_DNA"/>
</dbReference>
<dbReference type="InterPro" id="IPR012310">
    <property type="entry name" value="DNA_ligase_ATP-dep_cent"/>
</dbReference>
<dbReference type="Proteomes" id="UP001527099">
    <property type="component" value="Unassembled WGS sequence"/>
</dbReference>
<keyword evidence="3 6" id="KW-0436">Ligase</keyword>
<comment type="caution">
    <text evidence="6">The sequence shown here is derived from an EMBL/GenBank/DDBJ whole genome shotgun (WGS) entry which is preliminary data.</text>
</comment>
<dbReference type="GO" id="GO:0016874">
    <property type="term" value="F:ligase activity"/>
    <property type="evidence" value="ECO:0007669"/>
    <property type="project" value="UniProtKB-KW"/>
</dbReference>
<feature type="domain" description="ATP-dependent DNA ligase family profile" evidence="5">
    <location>
        <begin position="105"/>
        <end position="227"/>
    </location>
</feature>
<dbReference type="PANTHER" id="PTHR45674">
    <property type="entry name" value="DNA LIGASE 1/3 FAMILY MEMBER"/>
    <property type="match status" value="1"/>
</dbReference>
<dbReference type="InterPro" id="IPR050191">
    <property type="entry name" value="ATP-dep_DNA_ligase"/>
</dbReference>
<sequence>MELKPVFPFEPISTEKIPTSDDWVAQIKWDGVRMLTYFDGNDVRLVNRRCNDRTKQYPELLDIQSYCSASSVILDGEIIAFDQKKPSFHEIMKRESLRKSQSIDRAVSQTPITYMIFDILMYNDKWIVDKPLSERQKILHDVITPLPHFQLTQNIADGNKLFDVMKEHGMEGVVCKDLNSTYAIGGKDSRWVKKKIFHDLFAVIGGVTTRAGVVNAILLGLYDKEGRFVYIGHAGTGKLSREDWRQLTKIVEPMTTPQKPFINEPERSKEAIWIEPNLTAKIQFLEWTPHGTMRHPSIQAFVQMDLADCTFSQNM</sequence>
<dbReference type="Pfam" id="PF01068">
    <property type="entry name" value="DNA_ligase_A_M"/>
    <property type="match status" value="1"/>
</dbReference>
<evidence type="ECO:0000256" key="1">
    <source>
        <dbReference type="ARBA" id="ARBA00007572"/>
    </source>
</evidence>
<dbReference type="EC" id="6.5.1.1" evidence="2"/>
<comment type="similarity">
    <text evidence="1">Belongs to the ATP-dependent DNA ligase family.</text>
</comment>
<dbReference type="PROSITE" id="PS00697">
    <property type="entry name" value="DNA_LIGASE_A1"/>
    <property type="match status" value="1"/>
</dbReference>
<comment type="catalytic activity">
    <reaction evidence="4">
        <text>ATP + (deoxyribonucleotide)n-3'-hydroxyl + 5'-phospho-(deoxyribonucleotide)m = (deoxyribonucleotide)n+m + AMP + diphosphate.</text>
        <dbReference type="EC" id="6.5.1.1"/>
    </reaction>
</comment>